<evidence type="ECO:0000256" key="3">
    <source>
        <dbReference type="ARBA" id="ARBA00023125"/>
    </source>
</evidence>
<sequence length="119" mass="13760">MESICKLKNIYKSLYTFEKEFAEKNNITINEGMVLCCMKDEKPKTANEICEFVGLSNSRVSRIINTVETKGYILREMGSIDKRQMIFSLTEEGRKKIKEMMKHEINLSALIKELVEISA</sequence>
<comment type="subcellular location">
    <subcellularLocation>
        <location evidence="1">Cytoplasm</location>
    </subcellularLocation>
</comment>
<dbReference type="RefSeq" id="WP_283687309.1">
    <property type="nucleotide sequence ID" value="NZ_LT599021.1"/>
</dbReference>
<evidence type="ECO:0000259" key="8">
    <source>
        <dbReference type="PROSITE" id="PS50995"/>
    </source>
</evidence>
<dbReference type="GO" id="GO:0003700">
    <property type="term" value="F:DNA-binding transcription factor activity"/>
    <property type="evidence" value="ECO:0007669"/>
    <property type="project" value="InterPro"/>
</dbReference>
<gene>
    <name evidence="9" type="ORF">KL86DYS2_10603</name>
</gene>
<evidence type="ECO:0000256" key="5">
    <source>
        <dbReference type="ARBA" id="ARBA00046337"/>
    </source>
</evidence>
<dbReference type="PROSITE" id="PS50995">
    <property type="entry name" value="HTH_MARR_2"/>
    <property type="match status" value="1"/>
</dbReference>
<evidence type="ECO:0000313" key="9">
    <source>
        <dbReference type="EMBL" id="SBV93777.1"/>
    </source>
</evidence>
<dbReference type="SUPFAM" id="SSF46785">
    <property type="entry name" value="Winged helix' DNA-binding domain"/>
    <property type="match status" value="1"/>
</dbReference>
<protein>
    <recommendedName>
        <fullName evidence="6">HTH-type transcriptional regulator SarZ</fullName>
    </recommendedName>
    <alternativeName>
        <fullName evidence="7">Staphylococcal accessory regulator Z</fullName>
    </alternativeName>
</protein>
<dbReference type="PANTHER" id="PTHR42756:SF1">
    <property type="entry name" value="TRANSCRIPTIONAL REPRESSOR OF EMRAB OPERON"/>
    <property type="match status" value="1"/>
</dbReference>
<dbReference type="PANTHER" id="PTHR42756">
    <property type="entry name" value="TRANSCRIPTIONAL REGULATOR, MARR"/>
    <property type="match status" value="1"/>
</dbReference>
<dbReference type="GO" id="GO:0003677">
    <property type="term" value="F:DNA binding"/>
    <property type="evidence" value="ECO:0007669"/>
    <property type="project" value="UniProtKB-KW"/>
</dbReference>
<organism evidence="9">
    <name type="scientific">uncultured Dysgonomonas sp</name>
    <dbReference type="NCBI Taxonomy" id="206096"/>
    <lineage>
        <taxon>Bacteria</taxon>
        <taxon>Pseudomonadati</taxon>
        <taxon>Bacteroidota</taxon>
        <taxon>Bacteroidia</taxon>
        <taxon>Bacteroidales</taxon>
        <taxon>Dysgonomonadaceae</taxon>
        <taxon>Dysgonomonas</taxon>
        <taxon>environmental samples</taxon>
    </lineage>
</organism>
<name>A0A212J2X4_9BACT</name>
<dbReference type="InterPro" id="IPR036388">
    <property type="entry name" value="WH-like_DNA-bd_sf"/>
</dbReference>
<feature type="domain" description="HTH marR-type" evidence="8">
    <location>
        <begin position="1"/>
        <end position="119"/>
    </location>
</feature>
<accession>A0A212J2X4</accession>
<evidence type="ECO:0000256" key="4">
    <source>
        <dbReference type="ARBA" id="ARBA00023163"/>
    </source>
</evidence>
<comment type="similarity">
    <text evidence="5">Belongs to the SarZ family.</text>
</comment>
<dbReference type="EMBL" id="FLUL01000001">
    <property type="protein sequence ID" value="SBV93777.1"/>
    <property type="molecule type" value="Genomic_DNA"/>
</dbReference>
<keyword evidence="4" id="KW-0804">Transcription</keyword>
<reference evidence="9" key="1">
    <citation type="submission" date="2016-04" db="EMBL/GenBank/DDBJ databases">
        <authorList>
            <person name="Evans L.H."/>
            <person name="Alamgir A."/>
            <person name="Owens N."/>
            <person name="Weber N.D."/>
            <person name="Virtaneva K."/>
            <person name="Barbian K."/>
            <person name="Babar A."/>
            <person name="Rosenke K."/>
        </authorList>
    </citation>
    <scope>NUCLEOTIDE SEQUENCE</scope>
    <source>
        <strain evidence="9">86-2</strain>
    </source>
</reference>
<evidence type="ECO:0000256" key="2">
    <source>
        <dbReference type="ARBA" id="ARBA00023015"/>
    </source>
</evidence>
<dbReference type="InterPro" id="IPR036390">
    <property type="entry name" value="WH_DNA-bd_sf"/>
</dbReference>
<dbReference type="Pfam" id="PF22381">
    <property type="entry name" value="Staph_reg_Sar_Rot"/>
    <property type="match status" value="1"/>
</dbReference>
<dbReference type="InterPro" id="IPR000835">
    <property type="entry name" value="HTH_MarR-typ"/>
</dbReference>
<proteinExistence type="inferred from homology"/>
<dbReference type="Gene3D" id="1.10.10.10">
    <property type="entry name" value="Winged helix-like DNA-binding domain superfamily/Winged helix DNA-binding domain"/>
    <property type="match status" value="1"/>
</dbReference>
<keyword evidence="3" id="KW-0238">DNA-binding</keyword>
<dbReference type="SMART" id="SM00347">
    <property type="entry name" value="HTH_MARR"/>
    <property type="match status" value="1"/>
</dbReference>
<evidence type="ECO:0000256" key="6">
    <source>
        <dbReference type="ARBA" id="ARBA00047188"/>
    </source>
</evidence>
<dbReference type="AlphaFoldDB" id="A0A212J2X4"/>
<dbReference type="InterPro" id="IPR055166">
    <property type="entry name" value="Transc_reg_Sar_Rot_HTH"/>
</dbReference>
<keyword evidence="2" id="KW-0805">Transcription regulation</keyword>
<evidence type="ECO:0000256" key="1">
    <source>
        <dbReference type="ARBA" id="ARBA00004496"/>
    </source>
</evidence>
<evidence type="ECO:0000256" key="7">
    <source>
        <dbReference type="ARBA" id="ARBA00047207"/>
    </source>
</evidence>